<dbReference type="SUPFAM" id="SSF143422">
    <property type="entry name" value="Transposase IS200-like"/>
    <property type="match status" value="1"/>
</dbReference>
<reference evidence="1 2" key="1">
    <citation type="submission" date="2024-09" db="EMBL/GenBank/DDBJ databases">
        <title>Laminarin stimulates single cell rates of sulfate reduction while oxygen inhibits transcriptomic activity in coastal marine sediment.</title>
        <authorList>
            <person name="Lindsay M."/>
            <person name="Orcutt B."/>
            <person name="Emerson D."/>
            <person name="Stepanauskas R."/>
            <person name="D'Angelo T."/>
        </authorList>
    </citation>
    <scope>NUCLEOTIDE SEQUENCE [LARGE SCALE GENOMIC DNA]</scope>
    <source>
        <strain evidence="1">SAG AM-311-K15</strain>
    </source>
</reference>
<dbReference type="InterPro" id="IPR036515">
    <property type="entry name" value="Transposase_17_sf"/>
</dbReference>
<proteinExistence type="predicted"/>
<gene>
    <name evidence="1" type="ORF">ACFL27_23745</name>
</gene>
<accession>A0ABV6Z448</accession>
<dbReference type="EMBL" id="JBHPBY010000450">
    <property type="protein sequence ID" value="MFC1853223.1"/>
    <property type="molecule type" value="Genomic_DNA"/>
</dbReference>
<dbReference type="Proteomes" id="UP001594351">
    <property type="component" value="Unassembled WGS sequence"/>
</dbReference>
<comment type="caution">
    <text evidence="1">The sequence shown here is derived from an EMBL/GenBank/DDBJ whole genome shotgun (WGS) entry which is preliminary data.</text>
</comment>
<evidence type="ECO:0000313" key="2">
    <source>
        <dbReference type="Proteomes" id="UP001594351"/>
    </source>
</evidence>
<dbReference type="Gene3D" id="3.30.70.1290">
    <property type="entry name" value="Transposase IS200-like"/>
    <property type="match status" value="1"/>
</dbReference>
<dbReference type="PANTHER" id="PTHR34322">
    <property type="entry name" value="TRANSPOSASE, Y1_TNP DOMAIN-CONTAINING"/>
    <property type="match status" value="1"/>
</dbReference>
<evidence type="ECO:0000313" key="1">
    <source>
        <dbReference type="EMBL" id="MFC1853223.1"/>
    </source>
</evidence>
<dbReference type="PANTHER" id="PTHR34322:SF2">
    <property type="entry name" value="TRANSPOSASE IS200-LIKE DOMAIN-CONTAINING PROTEIN"/>
    <property type="match status" value="1"/>
</dbReference>
<protein>
    <submittedName>
        <fullName evidence="1">Transposase</fullName>
    </submittedName>
</protein>
<keyword evidence="2" id="KW-1185">Reference proteome</keyword>
<name>A0ABV6Z448_UNCC1</name>
<sequence>MARQWRVEYEGALYHVMARGNERRPISYDDQDRQLFLDTLDEMSVRFKNEIQVYVLMDNHFLCGAPHKKCWTKPLTR</sequence>
<organism evidence="1 2">
    <name type="scientific">candidate division CSSED10-310 bacterium</name>
    <dbReference type="NCBI Taxonomy" id="2855610"/>
    <lineage>
        <taxon>Bacteria</taxon>
        <taxon>Bacteria division CSSED10-310</taxon>
    </lineage>
</organism>